<feature type="region of interest" description="Disordered" evidence="1">
    <location>
        <begin position="158"/>
        <end position="197"/>
    </location>
</feature>
<keyword evidence="3" id="KW-1185">Reference proteome</keyword>
<reference evidence="2 3" key="1">
    <citation type="submission" date="2017-07" db="EMBL/GenBank/DDBJ databases">
        <authorList>
            <person name="Talla V."/>
            <person name="Backstrom N."/>
        </authorList>
    </citation>
    <scope>NUCLEOTIDE SEQUENCE [LARGE SCALE GENOMIC DNA]</scope>
</reference>
<evidence type="ECO:0000313" key="3">
    <source>
        <dbReference type="Proteomes" id="UP000324832"/>
    </source>
</evidence>
<name>A0A5E4PZJ2_9NEOP</name>
<feature type="non-terminal residue" evidence="2">
    <location>
        <position position="1"/>
    </location>
</feature>
<gene>
    <name evidence="2" type="ORF">LSINAPIS_LOCUS3305</name>
</gene>
<feature type="region of interest" description="Disordered" evidence="1">
    <location>
        <begin position="110"/>
        <end position="142"/>
    </location>
</feature>
<accession>A0A5E4PZJ2</accession>
<feature type="compositionally biased region" description="Pro residues" evidence="1">
    <location>
        <begin position="117"/>
        <end position="141"/>
    </location>
</feature>
<organism evidence="2 3">
    <name type="scientific">Leptidea sinapis</name>
    <dbReference type="NCBI Taxonomy" id="189913"/>
    <lineage>
        <taxon>Eukaryota</taxon>
        <taxon>Metazoa</taxon>
        <taxon>Ecdysozoa</taxon>
        <taxon>Arthropoda</taxon>
        <taxon>Hexapoda</taxon>
        <taxon>Insecta</taxon>
        <taxon>Pterygota</taxon>
        <taxon>Neoptera</taxon>
        <taxon>Endopterygota</taxon>
        <taxon>Lepidoptera</taxon>
        <taxon>Glossata</taxon>
        <taxon>Ditrysia</taxon>
        <taxon>Papilionoidea</taxon>
        <taxon>Pieridae</taxon>
        <taxon>Dismorphiinae</taxon>
        <taxon>Leptidea</taxon>
    </lineage>
</organism>
<sequence>SSPKLAKILLADCTPEQNRCLHEEEYPCDKINIHWLSHRLVTVGGPAVEDAYINPDVSQITSSLIVGVENAIDSDSTELEYSVALESPSPNLDTEPFVITIATPLQTLTSPLRPIHTPTPSPCPLQTPTPPPHPIQTPTPPLIKLQRKWKSLRDSFNRENAKNKNVASGSAATSSKQQSVDAENSAPNPIFSHSVDPQVSLSPQFLIPYPQDL</sequence>
<dbReference type="Proteomes" id="UP000324832">
    <property type="component" value="Unassembled WGS sequence"/>
</dbReference>
<dbReference type="EMBL" id="FZQP02000781">
    <property type="protein sequence ID" value="VVC90384.1"/>
    <property type="molecule type" value="Genomic_DNA"/>
</dbReference>
<proteinExistence type="predicted"/>
<evidence type="ECO:0000313" key="2">
    <source>
        <dbReference type="EMBL" id="VVC90384.1"/>
    </source>
</evidence>
<feature type="compositionally biased region" description="Polar residues" evidence="1">
    <location>
        <begin position="163"/>
        <end position="187"/>
    </location>
</feature>
<protein>
    <submittedName>
        <fullName evidence="2">Uncharacterized protein</fullName>
    </submittedName>
</protein>
<evidence type="ECO:0000256" key="1">
    <source>
        <dbReference type="SAM" id="MobiDB-lite"/>
    </source>
</evidence>
<dbReference type="AlphaFoldDB" id="A0A5E4PZJ2"/>